<dbReference type="SUPFAM" id="SSF51197">
    <property type="entry name" value="Clavaminate synthase-like"/>
    <property type="match status" value="1"/>
</dbReference>
<feature type="domain" description="Non-haem dioxygenase N-terminal" evidence="3">
    <location>
        <begin position="30"/>
        <end position="96"/>
    </location>
</feature>
<reference evidence="4" key="1">
    <citation type="submission" date="2022-07" db="EMBL/GenBank/DDBJ databases">
        <title>Fungi with potential for degradation of polypropylene.</title>
        <authorList>
            <person name="Gostincar C."/>
        </authorList>
    </citation>
    <scope>NUCLEOTIDE SEQUENCE</scope>
    <source>
        <strain evidence="4">EXF-13308</strain>
    </source>
</reference>
<evidence type="ECO:0000259" key="2">
    <source>
        <dbReference type="Pfam" id="PF03171"/>
    </source>
</evidence>
<dbReference type="Pfam" id="PF03171">
    <property type="entry name" value="2OG-FeII_Oxy"/>
    <property type="match status" value="1"/>
</dbReference>
<organism evidence="4 5">
    <name type="scientific">Pleurostoma richardsiae</name>
    <dbReference type="NCBI Taxonomy" id="41990"/>
    <lineage>
        <taxon>Eukaryota</taxon>
        <taxon>Fungi</taxon>
        <taxon>Dikarya</taxon>
        <taxon>Ascomycota</taxon>
        <taxon>Pezizomycotina</taxon>
        <taxon>Sordariomycetes</taxon>
        <taxon>Sordariomycetidae</taxon>
        <taxon>Calosphaeriales</taxon>
        <taxon>Pleurostomataceae</taxon>
        <taxon>Pleurostoma</taxon>
    </lineage>
</organism>
<evidence type="ECO:0000313" key="4">
    <source>
        <dbReference type="EMBL" id="KAJ9151371.1"/>
    </source>
</evidence>
<evidence type="ECO:0000313" key="5">
    <source>
        <dbReference type="Proteomes" id="UP001174694"/>
    </source>
</evidence>
<sequence>MATETRPEVPKWVPAPTTQEKLDYIELANLDLSKFDDPESRKQLALEFYKAFTEEGFVTISGHGISKETWDMQMDLANATMTMSPQDKVPYEVTKEEDEQGIYVGFKAAGGLGFHKEIDFYNMLLTDPVKGRKHPPHLQPYMEETRQVMLHVRDVVQRKLFVLLAMCLEIPEDEMFASHAPGKSSSEYYRYMSYAPLSPEATRKSRGLFMPGHADWGTFSILFSQPVCALQILHKSGVFKWVEYKPYTLIVNVGQALELLTGGLFPATIHRVVTPPPDQVKSLRVGIFYFSRPNDDYVLLPWQNSPLLKRLGKDKPLDPTVTYNTVQFLEAKKHGYLKPDLDFDRPKDSKIHSDPFHEGDTFKPTAKPLASLHRALVK</sequence>
<dbReference type="InterPro" id="IPR044861">
    <property type="entry name" value="IPNS-like_FE2OG_OXY"/>
</dbReference>
<evidence type="ECO:0000259" key="3">
    <source>
        <dbReference type="Pfam" id="PF14226"/>
    </source>
</evidence>
<keyword evidence="5" id="KW-1185">Reference proteome</keyword>
<dbReference type="Gene3D" id="2.60.120.330">
    <property type="entry name" value="B-lactam Antibiotic, Isopenicillin N Synthase, Chain"/>
    <property type="match status" value="1"/>
</dbReference>
<dbReference type="Pfam" id="PF14226">
    <property type="entry name" value="DIOX_N"/>
    <property type="match status" value="1"/>
</dbReference>
<accession>A0AA38RN69</accession>
<feature type="domain" description="Isopenicillin N synthase-like Fe(2+) 2OG dioxygenase" evidence="2">
    <location>
        <begin position="207"/>
        <end position="292"/>
    </location>
</feature>
<dbReference type="EMBL" id="JANBVO010000006">
    <property type="protein sequence ID" value="KAJ9151371.1"/>
    <property type="molecule type" value="Genomic_DNA"/>
</dbReference>
<comment type="caution">
    <text evidence="4">The sequence shown here is derived from an EMBL/GenBank/DDBJ whole genome shotgun (WGS) entry which is preliminary data.</text>
</comment>
<dbReference type="AlphaFoldDB" id="A0AA38RN69"/>
<dbReference type="InterPro" id="IPR026992">
    <property type="entry name" value="DIOX_N"/>
</dbReference>
<dbReference type="Proteomes" id="UP001174694">
    <property type="component" value="Unassembled WGS sequence"/>
</dbReference>
<name>A0AA38RN69_9PEZI</name>
<dbReference type="InterPro" id="IPR050231">
    <property type="entry name" value="Iron_ascorbate_oxido_reductase"/>
</dbReference>
<gene>
    <name evidence="4" type="ORF">NKR23_g3265</name>
</gene>
<dbReference type="InterPro" id="IPR027443">
    <property type="entry name" value="IPNS-like_sf"/>
</dbReference>
<evidence type="ECO:0000256" key="1">
    <source>
        <dbReference type="ARBA" id="ARBA00008056"/>
    </source>
</evidence>
<comment type="similarity">
    <text evidence="1">Belongs to the iron/ascorbate-dependent oxidoreductase family.</text>
</comment>
<dbReference type="PANTHER" id="PTHR47990">
    <property type="entry name" value="2-OXOGLUTARATE (2OG) AND FE(II)-DEPENDENT OXYGENASE SUPERFAMILY PROTEIN-RELATED"/>
    <property type="match status" value="1"/>
</dbReference>
<protein>
    <submittedName>
        <fullName evidence="4">Clavaminate synthase-like protein</fullName>
    </submittedName>
</protein>
<proteinExistence type="inferred from homology"/>